<dbReference type="GO" id="GO:0004792">
    <property type="term" value="F:thiosulfate-cyanide sulfurtransferase activity"/>
    <property type="evidence" value="ECO:0007669"/>
    <property type="project" value="TreeGrafter"/>
</dbReference>
<reference evidence="5" key="1">
    <citation type="journal article" date="2017" name="Genome Biol.">
        <title>Comparative genomics reveals high biological diversity and specific adaptations in the industrially and medically important fungal genus Aspergillus.</title>
        <authorList>
            <person name="de Vries R.P."/>
            <person name="Riley R."/>
            <person name="Wiebenga A."/>
            <person name="Aguilar-Osorio G."/>
            <person name="Amillis S."/>
            <person name="Uchima C.A."/>
            <person name="Anderluh G."/>
            <person name="Asadollahi M."/>
            <person name="Askin M."/>
            <person name="Barry K."/>
            <person name="Battaglia E."/>
            <person name="Bayram O."/>
            <person name="Benocci T."/>
            <person name="Braus-Stromeyer S.A."/>
            <person name="Caldana C."/>
            <person name="Canovas D."/>
            <person name="Cerqueira G.C."/>
            <person name="Chen F."/>
            <person name="Chen W."/>
            <person name="Choi C."/>
            <person name="Clum A."/>
            <person name="Dos Santos R.A."/>
            <person name="Damasio A.R."/>
            <person name="Diallinas G."/>
            <person name="Emri T."/>
            <person name="Fekete E."/>
            <person name="Flipphi M."/>
            <person name="Freyberg S."/>
            <person name="Gallo A."/>
            <person name="Gournas C."/>
            <person name="Habgood R."/>
            <person name="Hainaut M."/>
            <person name="Harispe M.L."/>
            <person name="Henrissat B."/>
            <person name="Hilden K.S."/>
            <person name="Hope R."/>
            <person name="Hossain A."/>
            <person name="Karabika E."/>
            <person name="Karaffa L."/>
            <person name="Karanyi Z."/>
            <person name="Krasevec N."/>
            <person name="Kuo A."/>
            <person name="Kusch H."/>
            <person name="LaButti K."/>
            <person name="Lagendijk E.L."/>
            <person name="Lapidus A."/>
            <person name="Levasseur A."/>
            <person name="Lindquist E."/>
            <person name="Lipzen A."/>
            <person name="Logrieco A.F."/>
            <person name="MacCabe A."/>
            <person name="Maekelae M.R."/>
            <person name="Malavazi I."/>
            <person name="Melin P."/>
            <person name="Meyer V."/>
            <person name="Mielnichuk N."/>
            <person name="Miskei M."/>
            <person name="Molnar A.P."/>
            <person name="Mule G."/>
            <person name="Ngan C.Y."/>
            <person name="Orejas M."/>
            <person name="Orosz E."/>
            <person name="Ouedraogo J.P."/>
            <person name="Overkamp K.M."/>
            <person name="Park H.-S."/>
            <person name="Perrone G."/>
            <person name="Piumi F."/>
            <person name="Punt P.J."/>
            <person name="Ram A.F."/>
            <person name="Ramon A."/>
            <person name="Rauscher S."/>
            <person name="Record E."/>
            <person name="Riano-Pachon D.M."/>
            <person name="Robert V."/>
            <person name="Roehrig J."/>
            <person name="Ruller R."/>
            <person name="Salamov A."/>
            <person name="Salih N.S."/>
            <person name="Samson R.A."/>
            <person name="Sandor E."/>
            <person name="Sanguinetti M."/>
            <person name="Schuetze T."/>
            <person name="Sepcic K."/>
            <person name="Shelest E."/>
            <person name="Sherlock G."/>
            <person name="Sophianopoulou V."/>
            <person name="Squina F.M."/>
            <person name="Sun H."/>
            <person name="Susca A."/>
            <person name="Todd R.B."/>
            <person name="Tsang A."/>
            <person name="Unkles S.E."/>
            <person name="van de Wiele N."/>
            <person name="van Rossen-Uffink D."/>
            <person name="Oliveira J.V."/>
            <person name="Vesth T.C."/>
            <person name="Visser J."/>
            <person name="Yu J.-H."/>
            <person name="Zhou M."/>
            <person name="Andersen M.R."/>
            <person name="Archer D.B."/>
            <person name="Baker S.E."/>
            <person name="Benoit I."/>
            <person name="Brakhage A.A."/>
            <person name="Braus G.H."/>
            <person name="Fischer R."/>
            <person name="Frisvad J.C."/>
            <person name="Goldman G.H."/>
            <person name="Houbraken J."/>
            <person name="Oakley B."/>
            <person name="Pocsi I."/>
            <person name="Scazzocchio C."/>
            <person name="Seiboth B."/>
            <person name="vanKuyk P.A."/>
            <person name="Wortman J."/>
            <person name="Dyer P.S."/>
            <person name="Grigoriev I.V."/>
        </authorList>
    </citation>
    <scope>NUCLEOTIDE SEQUENCE [LARGE SCALE GENOMIC DNA]</scope>
    <source>
        <strain evidence="5">DTO 134E9</strain>
    </source>
</reference>
<keyword evidence="5" id="KW-1185">Reference proteome</keyword>
<dbReference type="CDD" id="cd01449">
    <property type="entry name" value="TST_Repeat_2"/>
    <property type="match status" value="1"/>
</dbReference>
<dbReference type="InterPro" id="IPR036873">
    <property type="entry name" value="Rhodanese-like_dom_sf"/>
</dbReference>
<gene>
    <name evidence="4" type="ORF">ASPWEDRAFT_121910</name>
</gene>
<organism evidence="4 5">
    <name type="scientific">Aspergillus wentii DTO 134E9</name>
    <dbReference type="NCBI Taxonomy" id="1073089"/>
    <lineage>
        <taxon>Eukaryota</taxon>
        <taxon>Fungi</taxon>
        <taxon>Dikarya</taxon>
        <taxon>Ascomycota</taxon>
        <taxon>Pezizomycotina</taxon>
        <taxon>Eurotiomycetes</taxon>
        <taxon>Eurotiomycetidae</taxon>
        <taxon>Eurotiales</taxon>
        <taxon>Aspergillaceae</taxon>
        <taxon>Aspergillus</taxon>
        <taxon>Aspergillus subgen. Cremei</taxon>
    </lineage>
</organism>
<dbReference type="AlphaFoldDB" id="A0A1L9R4Z8"/>
<keyword evidence="1" id="KW-0808">Transferase</keyword>
<dbReference type="FunFam" id="3.40.250.10:FF:000001">
    <property type="entry name" value="Sulfurtransferase"/>
    <property type="match status" value="1"/>
</dbReference>
<dbReference type="InterPro" id="IPR001763">
    <property type="entry name" value="Rhodanese-like_dom"/>
</dbReference>
<keyword evidence="2" id="KW-0677">Repeat</keyword>
<evidence type="ECO:0000256" key="1">
    <source>
        <dbReference type="ARBA" id="ARBA00022679"/>
    </source>
</evidence>
<dbReference type="OrthoDB" id="270167at2759"/>
<dbReference type="CDD" id="cd01448">
    <property type="entry name" value="TST_Repeat_1"/>
    <property type="match status" value="1"/>
</dbReference>
<sequence>MDPFQNTIISPSEYHEAIQNPSARIIPVAAGRAALHTEAFRERHLPGSVFFDMDVISDTTSPYPQMLPSASHFAASIGNLGIHPDDVIVVYDAFHVGIYSAPRVAYTFRLFGHARVHVLNNFRQYAQLGFPIETGDMQPRPKTEYPLHVGDSSRVIAFDELKSLIQNQLEEIQIIDARIPGRFKGVESEAKAGLSSGHMPGAINIPLAAMLDESDAILPTERLREIFERAGVDGRKPTITSCNSGVTAAVLDLVMAEIGMNVPSKRIYDGSWTEWAQRVDEDGLILKD</sequence>
<dbReference type="InterPro" id="IPR045078">
    <property type="entry name" value="TST/MPST-like"/>
</dbReference>
<dbReference type="PANTHER" id="PTHR11364">
    <property type="entry name" value="THIOSULFATE SULFERTANSFERASE"/>
    <property type="match status" value="1"/>
</dbReference>
<evidence type="ECO:0000313" key="5">
    <source>
        <dbReference type="Proteomes" id="UP000184383"/>
    </source>
</evidence>
<accession>A0A1L9R4Z8</accession>
<dbReference type="PANTHER" id="PTHR11364:SF27">
    <property type="entry name" value="SULFURTRANSFERASE"/>
    <property type="match status" value="1"/>
</dbReference>
<dbReference type="EMBL" id="KV878218">
    <property type="protein sequence ID" value="OJJ29957.1"/>
    <property type="molecule type" value="Genomic_DNA"/>
</dbReference>
<dbReference type="Pfam" id="PF00581">
    <property type="entry name" value="Rhodanese"/>
    <property type="match status" value="1"/>
</dbReference>
<dbReference type="PROSITE" id="PS50206">
    <property type="entry name" value="RHODANESE_3"/>
    <property type="match status" value="2"/>
</dbReference>
<protein>
    <recommendedName>
        <fullName evidence="3">Rhodanese domain-containing protein</fullName>
    </recommendedName>
</protein>
<dbReference type="SMART" id="SM00450">
    <property type="entry name" value="RHOD"/>
    <property type="match status" value="2"/>
</dbReference>
<dbReference type="RefSeq" id="XP_040683634.1">
    <property type="nucleotide sequence ID" value="XM_040829119.1"/>
</dbReference>
<evidence type="ECO:0000259" key="3">
    <source>
        <dbReference type="PROSITE" id="PS50206"/>
    </source>
</evidence>
<feature type="domain" description="Rhodanese" evidence="3">
    <location>
        <begin position="38"/>
        <end position="134"/>
    </location>
</feature>
<dbReference type="SUPFAM" id="SSF52821">
    <property type="entry name" value="Rhodanese/Cell cycle control phosphatase"/>
    <property type="match status" value="2"/>
</dbReference>
<name>A0A1L9R4Z8_ASPWE</name>
<evidence type="ECO:0000256" key="2">
    <source>
        <dbReference type="ARBA" id="ARBA00022737"/>
    </source>
</evidence>
<proteinExistence type="predicted"/>
<dbReference type="GeneID" id="63744967"/>
<dbReference type="STRING" id="1073089.A0A1L9R4Z8"/>
<dbReference type="GO" id="GO:0005739">
    <property type="term" value="C:mitochondrion"/>
    <property type="evidence" value="ECO:0007669"/>
    <property type="project" value="TreeGrafter"/>
</dbReference>
<dbReference type="Proteomes" id="UP000184383">
    <property type="component" value="Unassembled WGS sequence"/>
</dbReference>
<dbReference type="VEuPathDB" id="FungiDB:ASPWEDRAFT_121910"/>
<dbReference type="Gene3D" id="3.40.250.10">
    <property type="entry name" value="Rhodanese-like domain"/>
    <property type="match status" value="2"/>
</dbReference>
<feature type="domain" description="Rhodanese" evidence="3">
    <location>
        <begin position="168"/>
        <end position="284"/>
    </location>
</feature>
<evidence type="ECO:0000313" key="4">
    <source>
        <dbReference type="EMBL" id="OJJ29957.1"/>
    </source>
</evidence>